<name>A0AAE8M0D7_9HYPO</name>
<dbReference type="EMBL" id="ONZP01000050">
    <property type="protein sequence ID" value="SPJ71945.1"/>
    <property type="molecule type" value="Genomic_DNA"/>
</dbReference>
<evidence type="ECO:0000313" key="2">
    <source>
        <dbReference type="Proteomes" id="UP001187734"/>
    </source>
</evidence>
<reference evidence="1" key="1">
    <citation type="submission" date="2018-03" db="EMBL/GenBank/DDBJ databases">
        <authorList>
            <person name="Guldener U."/>
        </authorList>
    </citation>
    <scope>NUCLEOTIDE SEQUENCE</scope>
</reference>
<proteinExistence type="predicted"/>
<gene>
    <name evidence="1" type="ORF">FTOL_01673</name>
</gene>
<dbReference type="AlphaFoldDB" id="A0AAE8M0D7"/>
<evidence type="ECO:0000313" key="1">
    <source>
        <dbReference type="EMBL" id="SPJ71945.1"/>
    </source>
</evidence>
<dbReference type="Proteomes" id="UP001187734">
    <property type="component" value="Unassembled WGS sequence"/>
</dbReference>
<keyword evidence="2" id="KW-1185">Reference proteome</keyword>
<protein>
    <submittedName>
        <fullName evidence="1">Uncharacterized protein</fullName>
    </submittedName>
</protein>
<accession>A0AAE8M0D7</accession>
<sequence>MANMTKDHDSCDIFKQFEIHRLSANHYLSKYFECLDRPQGTDHRAGLNTKVIPSRTCANLKVRENVRLAKTLQACAIQDLEILDNLLGNFVEERRPLIKSISPGIVAWSVSCLILACTLQGNSLSATFKFGGFGGTLLLTLRLLRKYLQLRTAVPFQHKVRGLIRAFKNGTIRHRELDEVLILPLS</sequence>
<organism evidence="1 2">
    <name type="scientific">Fusarium torulosum</name>
    <dbReference type="NCBI Taxonomy" id="33205"/>
    <lineage>
        <taxon>Eukaryota</taxon>
        <taxon>Fungi</taxon>
        <taxon>Dikarya</taxon>
        <taxon>Ascomycota</taxon>
        <taxon>Pezizomycotina</taxon>
        <taxon>Sordariomycetes</taxon>
        <taxon>Hypocreomycetidae</taxon>
        <taxon>Hypocreales</taxon>
        <taxon>Nectriaceae</taxon>
        <taxon>Fusarium</taxon>
    </lineage>
</organism>
<comment type="caution">
    <text evidence="1">The sequence shown here is derived from an EMBL/GenBank/DDBJ whole genome shotgun (WGS) entry which is preliminary data.</text>
</comment>